<dbReference type="Proteomes" id="UP001149079">
    <property type="component" value="Unassembled WGS sequence"/>
</dbReference>
<dbReference type="GeneID" id="81409941"/>
<reference evidence="1" key="1">
    <citation type="submission" date="2022-11" db="EMBL/GenBank/DDBJ databases">
        <authorList>
            <person name="Petersen C."/>
        </authorList>
    </citation>
    <scope>NUCLEOTIDE SEQUENCE</scope>
    <source>
        <strain evidence="1">IBT 22155</strain>
    </source>
</reference>
<name>A0A9W9KUW5_9EURO</name>
<dbReference type="EMBL" id="JAPQKL010000008">
    <property type="protein sequence ID" value="KAJ5120639.1"/>
    <property type="molecule type" value="Genomic_DNA"/>
</dbReference>
<dbReference type="AlphaFoldDB" id="A0A9W9KUW5"/>
<proteinExistence type="predicted"/>
<protein>
    <submittedName>
        <fullName evidence="1">Uncharacterized protein</fullName>
    </submittedName>
</protein>
<organism evidence="1 2">
    <name type="scientific">Penicillium bovifimosum</name>
    <dbReference type="NCBI Taxonomy" id="126998"/>
    <lineage>
        <taxon>Eukaryota</taxon>
        <taxon>Fungi</taxon>
        <taxon>Dikarya</taxon>
        <taxon>Ascomycota</taxon>
        <taxon>Pezizomycotina</taxon>
        <taxon>Eurotiomycetes</taxon>
        <taxon>Eurotiomycetidae</taxon>
        <taxon>Eurotiales</taxon>
        <taxon>Aspergillaceae</taxon>
        <taxon>Penicillium</taxon>
    </lineage>
</organism>
<dbReference type="OrthoDB" id="4332394at2759"/>
<evidence type="ECO:0000313" key="1">
    <source>
        <dbReference type="EMBL" id="KAJ5120639.1"/>
    </source>
</evidence>
<comment type="caution">
    <text evidence="1">The sequence shown here is derived from an EMBL/GenBank/DDBJ whole genome shotgun (WGS) entry which is preliminary data.</text>
</comment>
<accession>A0A9W9KUW5</accession>
<gene>
    <name evidence="1" type="ORF">N7515_010027</name>
</gene>
<dbReference type="RefSeq" id="XP_056517143.1">
    <property type="nucleotide sequence ID" value="XM_056670770.1"/>
</dbReference>
<sequence length="221" mass="23361">MPNNQNPQDLTVTIASVLKSLNRPLHLSVFSLLLANHIETQISNLQPFALPFVAAMWSPKTVSLLLAGLLALPSAATKICTCEASDGVSQDGFSQILDNLNINSHDQFCVNAPDYDGCYTSKSDTQGSGNFYGCGIFCADENDSGACLWLFAYTAYLGANTGGCISKSDLIDVVNDMASDAQQYDAVNCETSEMSGGGFRVQVSNGFNLGGGQCDPGVCVE</sequence>
<evidence type="ECO:0000313" key="2">
    <source>
        <dbReference type="Proteomes" id="UP001149079"/>
    </source>
</evidence>
<reference evidence="1" key="2">
    <citation type="journal article" date="2023" name="IMA Fungus">
        <title>Comparative genomic study of the Penicillium genus elucidates a diverse pangenome and 15 lateral gene transfer events.</title>
        <authorList>
            <person name="Petersen C."/>
            <person name="Sorensen T."/>
            <person name="Nielsen M.R."/>
            <person name="Sondergaard T.E."/>
            <person name="Sorensen J.L."/>
            <person name="Fitzpatrick D.A."/>
            <person name="Frisvad J.C."/>
            <person name="Nielsen K.L."/>
        </authorList>
    </citation>
    <scope>NUCLEOTIDE SEQUENCE</scope>
    <source>
        <strain evidence="1">IBT 22155</strain>
    </source>
</reference>
<keyword evidence="2" id="KW-1185">Reference proteome</keyword>